<sequence length="269" mass="31194">MGLGFSAERSLRLITVDSKQHAQQLLNEAEKLDFYLEECYDDKRNSMARLAYSANTVSQEDREMLQTVSTIALPRRLTTDLQTVYLVQLMPTADGGMPHTRPLEGTKAIICYAHARILTDQKTLIHELWHVHQRIYKKEWDSIFYSLEWTEWNNTLPASLENSRRYNPDTIDAPLWIYKNKWVPVPIFRDISKPNVSEVDIWFYDALNTYHVKSVPNELLSFWPDLPSSAYEHPRELTAYLLSDASSYPHSPALQKLVEMLGQIALSTF</sequence>
<reference evidence="1" key="1">
    <citation type="journal article" date="2020" name="Nature">
        <title>Giant virus diversity and host interactions through global metagenomics.</title>
        <authorList>
            <person name="Schulz F."/>
            <person name="Roux S."/>
            <person name="Paez-Espino D."/>
            <person name="Jungbluth S."/>
            <person name="Walsh D.A."/>
            <person name="Denef V.J."/>
            <person name="McMahon K.D."/>
            <person name="Konstantinidis K.T."/>
            <person name="Eloe-Fadrosh E.A."/>
            <person name="Kyrpides N.C."/>
            <person name="Woyke T."/>
        </authorList>
    </citation>
    <scope>NUCLEOTIDE SEQUENCE</scope>
    <source>
        <strain evidence="1">GVMAG-M-3300023184-88</strain>
    </source>
</reference>
<organism evidence="1">
    <name type="scientific">viral metagenome</name>
    <dbReference type="NCBI Taxonomy" id="1070528"/>
    <lineage>
        <taxon>unclassified sequences</taxon>
        <taxon>metagenomes</taxon>
        <taxon>organismal metagenomes</taxon>
    </lineage>
</organism>
<protein>
    <submittedName>
        <fullName evidence="1">Uncharacterized protein</fullName>
    </submittedName>
</protein>
<evidence type="ECO:0000313" key="1">
    <source>
        <dbReference type="EMBL" id="QHT92427.1"/>
    </source>
</evidence>
<accession>A0A6C0IKL6</accession>
<dbReference type="AlphaFoldDB" id="A0A6C0IKL6"/>
<name>A0A6C0IKL6_9ZZZZ</name>
<dbReference type="EMBL" id="MN740184">
    <property type="protein sequence ID" value="QHT92427.1"/>
    <property type="molecule type" value="Genomic_DNA"/>
</dbReference>
<proteinExistence type="predicted"/>